<sequence length="200" mass="22103">MNQVAFAPKTLIKFSAAPRLKSPSAKRLTTESSALDVLTDFQTLKPHSVAADTPVDEAHLKMRYSGVRLLFVTDKNEHCIGILTAKELIGTRRINLAMQQRNLDRDEITADMIMTSWDKLSAMTLEQLSALTIEDLVLVMEDVTEQHLLITQYDDHNALTIRGLISATDIQNTVGKQVSTVVPVASSFADICQVITGHDL</sequence>
<comment type="caution">
    <text evidence="3">The sequence shown here is derived from an EMBL/GenBank/DDBJ whole genome shotgun (WGS) entry which is preliminary data.</text>
</comment>
<dbReference type="RefSeq" id="WP_087110219.1">
    <property type="nucleotide sequence ID" value="NZ_FUKM01000057.1"/>
</dbReference>
<dbReference type="AlphaFoldDB" id="A0A1R4I363"/>
<organism evidence="3 4">
    <name type="scientific">Halomonas citrativorans</name>
    <dbReference type="NCBI Taxonomy" id="2742612"/>
    <lineage>
        <taxon>Bacteria</taxon>
        <taxon>Pseudomonadati</taxon>
        <taxon>Pseudomonadota</taxon>
        <taxon>Gammaproteobacteria</taxon>
        <taxon>Oceanospirillales</taxon>
        <taxon>Halomonadaceae</taxon>
        <taxon>Halomonas</taxon>
    </lineage>
</organism>
<dbReference type="PROSITE" id="PS51371">
    <property type="entry name" value="CBS"/>
    <property type="match status" value="1"/>
</dbReference>
<gene>
    <name evidence="3" type="ORF">CZ787_14265</name>
</gene>
<protein>
    <recommendedName>
        <fullName evidence="2">CBS domain-containing protein</fullName>
    </recommendedName>
</protein>
<evidence type="ECO:0000313" key="3">
    <source>
        <dbReference type="EMBL" id="SJN14262.1"/>
    </source>
</evidence>
<dbReference type="InterPro" id="IPR046342">
    <property type="entry name" value="CBS_dom_sf"/>
</dbReference>
<dbReference type="EMBL" id="FUKM01000057">
    <property type="protein sequence ID" value="SJN14262.1"/>
    <property type="molecule type" value="Genomic_DNA"/>
</dbReference>
<evidence type="ECO:0000313" key="4">
    <source>
        <dbReference type="Proteomes" id="UP000196331"/>
    </source>
</evidence>
<dbReference type="OrthoDB" id="6181416at2"/>
<proteinExistence type="predicted"/>
<reference evidence="3 4" key="1">
    <citation type="submission" date="2017-02" db="EMBL/GenBank/DDBJ databases">
        <authorList>
            <person name="Dridi B."/>
        </authorList>
    </citation>
    <scope>NUCLEOTIDE SEQUENCE [LARGE SCALE GENOMIC DNA]</scope>
    <source>
        <strain evidence="3 4">JB380</strain>
    </source>
</reference>
<evidence type="ECO:0000259" key="2">
    <source>
        <dbReference type="PROSITE" id="PS51371"/>
    </source>
</evidence>
<keyword evidence="1" id="KW-0129">CBS domain</keyword>
<dbReference type="Gene3D" id="3.10.580.10">
    <property type="entry name" value="CBS-domain"/>
    <property type="match status" value="1"/>
</dbReference>
<accession>A0A1R4I363</accession>
<name>A0A1R4I363_9GAMM</name>
<dbReference type="SUPFAM" id="SSF54631">
    <property type="entry name" value="CBS-domain pair"/>
    <property type="match status" value="1"/>
</dbReference>
<dbReference type="Pfam" id="PF00571">
    <property type="entry name" value="CBS"/>
    <property type="match status" value="1"/>
</dbReference>
<dbReference type="Proteomes" id="UP000196331">
    <property type="component" value="Unassembled WGS sequence"/>
</dbReference>
<feature type="domain" description="CBS" evidence="2">
    <location>
        <begin position="41"/>
        <end position="98"/>
    </location>
</feature>
<evidence type="ECO:0000256" key="1">
    <source>
        <dbReference type="PROSITE-ProRule" id="PRU00703"/>
    </source>
</evidence>
<dbReference type="InterPro" id="IPR000644">
    <property type="entry name" value="CBS_dom"/>
</dbReference>